<sequence>MYLSARHLNIKLKQDSANFINDEDCKALILCDGIGEFSKSQVVSEKVTDVMIEKGYTDINQLIQDSEIIALKNKLENGGTTIIFAIVESNRKVKIQYLGNGGCIKLNGDFNQSTQDLLPYKFNHLINPHINDSGALTRHLSKESGKQELIKSEISTSLNNPNGDIILFFTDGITSLEENVIIKDNEGRFWRHESSSIQIILEKLNIFLTNHKDNDDFQDKLITFNEEVLNDLNNLNLLEDDASLGIIITDEVLNQYRK</sequence>
<evidence type="ECO:0000313" key="1">
    <source>
        <dbReference type="EMBL" id="SEQ68277.1"/>
    </source>
</evidence>
<organism evidence="1 2">
    <name type="scientific">Flavobacterium frigoris</name>
    <dbReference type="NCBI Taxonomy" id="229204"/>
    <lineage>
        <taxon>Bacteria</taxon>
        <taxon>Pseudomonadati</taxon>
        <taxon>Bacteroidota</taxon>
        <taxon>Flavobacteriia</taxon>
        <taxon>Flavobacteriales</taxon>
        <taxon>Flavobacteriaceae</taxon>
        <taxon>Flavobacterium</taxon>
    </lineage>
</organism>
<keyword evidence="2" id="KW-1185">Reference proteome</keyword>
<dbReference type="InterPro" id="IPR036457">
    <property type="entry name" value="PPM-type-like_dom_sf"/>
</dbReference>
<protein>
    <submittedName>
        <fullName evidence="1">Serine/threonine protein phosphatase PrpC</fullName>
    </submittedName>
</protein>
<dbReference type="Proteomes" id="UP000183658">
    <property type="component" value="Unassembled WGS sequence"/>
</dbReference>
<dbReference type="Gene3D" id="3.60.40.10">
    <property type="entry name" value="PPM-type phosphatase domain"/>
    <property type="match status" value="1"/>
</dbReference>
<proteinExistence type="predicted"/>
<gene>
    <name evidence="1" type="ORF">SAMN05444355_103325</name>
</gene>
<dbReference type="AlphaFoldDB" id="A0A1H9I138"/>
<reference evidence="2" key="1">
    <citation type="submission" date="2016-10" db="EMBL/GenBank/DDBJ databases">
        <authorList>
            <person name="Varghese N."/>
            <person name="Submissions S."/>
        </authorList>
    </citation>
    <scope>NUCLEOTIDE SEQUENCE [LARGE SCALE GENOMIC DNA]</scope>
    <source>
        <strain evidence="2">DSM 15719</strain>
    </source>
</reference>
<name>A0A1H9I138_FLAFI</name>
<dbReference type="OrthoDB" id="1424329at2"/>
<accession>A0A1H9I138</accession>
<dbReference type="EMBL" id="FOFZ01000003">
    <property type="protein sequence ID" value="SEQ68277.1"/>
    <property type="molecule type" value="Genomic_DNA"/>
</dbReference>
<dbReference type="RefSeq" id="WP_074722649.1">
    <property type="nucleotide sequence ID" value="NZ_CBCRVS010000012.1"/>
</dbReference>
<dbReference type="SUPFAM" id="SSF81606">
    <property type="entry name" value="PP2C-like"/>
    <property type="match status" value="1"/>
</dbReference>
<evidence type="ECO:0000313" key="2">
    <source>
        <dbReference type="Proteomes" id="UP000183658"/>
    </source>
</evidence>